<proteinExistence type="predicted"/>
<accession>A0AA45V8Y3</accession>
<gene>
    <name evidence="2" type="ORF">SAMN04489748_1646</name>
</gene>
<sequence length="212" mass="23635">MSKDTHGRTHRPAGLPKGVAGTYDRNPGTNGDDIAPPMPVHDDPDILRRELASIPQRDGPEYDGLRTRLARAELRQMESKEKHATAADMFRSLSETGGGTWSPRNDATPVVGFCHSPYPERSRVVAMPSTTDDFARLSMEYLMDNRDLLSKDGNYLGLWRNPADDRLYVDVSVCDMDAHDVRDACAKHDQIAFWDIQLGEEVIVNPDARSGQ</sequence>
<comment type="caution">
    <text evidence="2">The sequence shown here is derived from an EMBL/GenBank/DDBJ whole genome shotgun (WGS) entry which is preliminary data.</text>
</comment>
<name>A0AA45V8Y3_BIFLN</name>
<dbReference type="GeneID" id="69578255"/>
<evidence type="ECO:0000313" key="2">
    <source>
        <dbReference type="EMBL" id="SEB64617.1"/>
    </source>
</evidence>
<reference evidence="2 3" key="1">
    <citation type="submission" date="2016-10" db="EMBL/GenBank/DDBJ databases">
        <authorList>
            <person name="Varghese N."/>
            <person name="Submissions S."/>
        </authorList>
    </citation>
    <scope>NUCLEOTIDE SEQUENCE [LARGE SCALE GENOMIC DNA]</scope>
    <source>
        <strain evidence="2 3">DSM 20219</strain>
    </source>
</reference>
<evidence type="ECO:0000313" key="3">
    <source>
        <dbReference type="Proteomes" id="UP000182842"/>
    </source>
</evidence>
<dbReference type="Proteomes" id="UP000182842">
    <property type="component" value="Unassembled WGS sequence"/>
</dbReference>
<feature type="region of interest" description="Disordered" evidence="1">
    <location>
        <begin position="1"/>
        <end position="44"/>
    </location>
</feature>
<dbReference type="RefSeq" id="WP_013582730.1">
    <property type="nucleotide sequence ID" value="NZ_CAXSUE010000004.1"/>
</dbReference>
<organism evidence="2 3">
    <name type="scientific">Bifidobacterium longum</name>
    <dbReference type="NCBI Taxonomy" id="216816"/>
    <lineage>
        <taxon>Bacteria</taxon>
        <taxon>Bacillati</taxon>
        <taxon>Actinomycetota</taxon>
        <taxon>Actinomycetes</taxon>
        <taxon>Bifidobacteriales</taxon>
        <taxon>Bifidobacteriaceae</taxon>
        <taxon>Bifidobacterium</taxon>
    </lineage>
</organism>
<evidence type="ECO:0000256" key="1">
    <source>
        <dbReference type="SAM" id="MobiDB-lite"/>
    </source>
</evidence>
<dbReference type="AlphaFoldDB" id="A0AA45V8Y3"/>
<dbReference type="EMBL" id="FNRW01000005">
    <property type="protein sequence ID" value="SEB64617.1"/>
    <property type="molecule type" value="Genomic_DNA"/>
</dbReference>
<protein>
    <submittedName>
        <fullName evidence="2">Uncharacterized protein</fullName>
    </submittedName>
</protein>